<dbReference type="GO" id="GO:0030245">
    <property type="term" value="P:cellulose catabolic process"/>
    <property type="evidence" value="ECO:0007669"/>
    <property type="project" value="UniProtKB-KW"/>
</dbReference>
<keyword evidence="3" id="KW-0119">Carbohydrate metabolism</keyword>
<protein>
    <submittedName>
        <fullName evidence="6">Pullulanase</fullName>
        <ecNumber evidence="6">3.2.1.41</ecNumber>
    </submittedName>
</protein>
<dbReference type="Pfam" id="PF02922">
    <property type="entry name" value="CBM_48"/>
    <property type="match status" value="1"/>
</dbReference>
<feature type="signal peptide" evidence="4">
    <location>
        <begin position="1"/>
        <end position="27"/>
    </location>
</feature>
<dbReference type="Gene3D" id="1.10.1330.10">
    <property type="entry name" value="Dockerin domain"/>
    <property type="match status" value="1"/>
</dbReference>
<dbReference type="InterPro" id="IPR016134">
    <property type="entry name" value="Dockerin_dom"/>
</dbReference>
<dbReference type="Gene3D" id="3.20.20.80">
    <property type="entry name" value="Glycosidases"/>
    <property type="match status" value="1"/>
</dbReference>
<evidence type="ECO:0000256" key="2">
    <source>
        <dbReference type="ARBA" id="ARBA00022737"/>
    </source>
</evidence>
<accession>A0A2N0UUB7</accession>
<comment type="similarity">
    <text evidence="1">Belongs to the glycosyl hydrolase 13 family.</text>
</comment>
<sequence>MRTTKKIVSAVLAACMLASTAVVSSFAATADDSSAVSSDYARDNSYTKAAEDIDAQYAYSGNDLGVTYTKGATTFKVWSPTATGVKLNIFTKGSDDEQGASKVASYTLEKMLVEGEWNGVWTITLTGEWKDYYYTYSVTTTDTTHIGSDATKTYETQDVYSTATGVNGKRSMIVDLDDTDPEGWSNDNHVLLDKSTKSSVWELHIKDFSYDKASGVSDANRGKYLAFTESGTTLNGEGKVSTCIDYLKELGVTTVQLNPFYDFQSVNEAGDDSQFNWGYDPTNYNVPEGSYSSNPYDGKVRIKECKEMIKALHDAGISVVMDVVYNHTYSTDSCFQYTVPNYYYRMKTTGKFSDGSGCGNEGATERAMYRKYVIDSLKYWVNEYHVDGFRFDLMGLMDVETMNMAREALDQIDPRITMWGEGWAGGDSYHPTNTCSGTKFYPATQANASRLSDRIAIFNDGIRDGIKGSAMEINNVGFIQGSKSSAKGVSYGVRANSSGTYKWKAQAPSQCVTYDSCHDNATLYDQIIASTGLADYGERNSEAVKMNRLASAIIYTSQGISFTLAGEEMARSKDGDTNSYKSAADLNMIKWQNVVDYADVVSYYKGMMQIKSAFSPLTAMDNSYADKYTFTKKVSASTNQISFTIQNDVEGEWNKMAVIYNSATTAADVTLSDTSVTDWVVIANGETAGLDSLGEVTGSTFTVPARSAIVAVDKAGYESAGIKSSNGKVKVNYVYEATGKKLEDSVILQGTVGSGYVTVPSAVVPDTYTVSRIEGNAEGNYTSDMQEVTYYYADYVPESIINADFNGDGKVNVMDATLLQKYILKIETPTVDQSALDLNYDNKVSVEDTTMLMKFIVGIPVSSGKVTANYYYTDADGKQQKLTDSIVFSGKVGSTYDSKAFKVVGYAVDPDRMPENQSGLIPYGDAEVNYYYIASSLDITLHVKHNGSLTWTPYLWIWGSDLKGADSGNFMTEWPGDPMTEGENGWFDYSFTYKGAGTYNVIVSDNATNQTIDYKGFVDNEMWIVIDDSAVTGGTYLTFYTDNPDTNPNAPIAEQVTLG</sequence>
<dbReference type="InterPro" id="IPR017853">
    <property type="entry name" value="GH"/>
</dbReference>
<dbReference type="EMBL" id="NNSR01000046">
    <property type="protein sequence ID" value="PKD30566.1"/>
    <property type="molecule type" value="Genomic_DNA"/>
</dbReference>
<dbReference type="PANTHER" id="PTHR43002">
    <property type="entry name" value="GLYCOGEN DEBRANCHING ENZYME"/>
    <property type="match status" value="1"/>
</dbReference>
<dbReference type="AlphaFoldDB" id="A0A2N0UUB7"/>
<keyword evidence="3" id="KW-0136">Cellulose degradation</keyword>
<dbReference type="Pfam" id="PF16738">
    <property type="entry name" value="CBM26"/>
    <property type="match status" value="1"/>
</dbReference>
<dbReference type="Proteomes" id="UP000233425">
    <property type="component" value="Unassembled WGS sequence"/>
</dbReference>
<keyword evidence="6" id="KW-0378">Hydrolase</keyword>
<keyword evidence="4" id="KW-0732">Signal</keyword>
<dbReference type="InterPro" id="IPR004193">
    <property type="entry name" value="Glyco_hydro_13_N"/>
</dbReference>
<dbReference type="InterPro" id="IPR011840">
    <property type="entry name" value="PulA_typeI"/>
</dbReference>
<feature type="domain" description="Dockerin" evidence="5">
    <location>
        <begin position="798"/>
        <end position="861"/>
    </location>
</feature>
<evidence type="ECO:0000259" key="5">
    <source>
        <dbReference type="PROSITE" id="PS51766"/>
    </source>
</evidence>
<dbReference type="Gene3D" id="3.10.20.320">
    <property type="entry name" value="Putative peptidoglycan bound protein (lpxtg motif)"/>
    <property type="match status" value="2"/>
</dbReference>
<dbReference type="InterPro" id="IPR013783">
    <property type="entry name" value="Ig-like_fold"/>
</dbReference>
<evidence type="ECO:0000256" key="3">
    <source>
        <dbReference type="ARBA" id="ARBA00023001"/>
    </source>
</evidence>
<dbReference type="NCBIfam" id="TIGR02104">
    <property type="entry name" value="pulA_typeI"/>
    <property type="match status" value="1"/>
</dbReference>
<keyword evidence="6" id="KW-0326">Glycosidase</keyword>
<dbReference type="InterPro" id="IPR009459">
    <property type="entry name" value="MucBP_dom"/>
</dbReference>
<dbReference type="InterPro" id="IPR036439">
    <property type="entry name" value="Dockerin_dom_sf"/>
</dbReference>
<keyword evidence="3" id="KW-0624">Polysaccharide degradation</keyword>
<reference evidence="6" key="1">
    <citation type="journal article" date="2018" name="Environ. Microbiol.">
        <title>Sporulation capability and amylosome conservation among diverse human colonic and rumen isolates of the keystone starch-degrader Ruminococcus bromii.</title>
        <authorList>
            <person name="Mukhopadhya I."/>
            <person name="Morais S."/>
            <person name="Laverde-Gomez J."/>
            <person name="Sheridan P.O."/>
            <person name="Walker A.W."/>
            <person name="Kelly W."/>
            <person name="Klieve A.V."/>
            <person name="Ouwerkerk D."/>
            <person name="Duncan S.H."/>
            <person name="Louis P."/>
            <person name="Koropatkin N."/>
            <person name="Cockburn D."/>
            <person name="Kibler R."/>
            <person name="Cooper P.J."/>
            <person name="Sandoval C."/>
            <person name="Crost E."/>
            <person name="Juge N."/>
            <person name="Bayer E.A."/>
            <person name="Flint H.J."/>
        </authorList>
    </citation>
    <scope>NUCLEOTIDE SEQUENCE [LARGE SCALE GENOMIC DNA]</scope>
    <source>
        <strain evidence="6">ATCC 27255</strain>
    </source>
</reference>
<dbReference type="SUPFAM" id="SSF81296">
    <property type="entry name" value="E set domains"/>
    <property type="match status" value="1"/>
</dbReference>
<dbReference type="GO" id="GO:0051060">
    <property type="term" value="F:pullulanase activity"/>
    <property type="evidence" value="ECO:0007669"/>
    <property type="project" value="UniProtKB-EC"/>
</dbReference>
<keyword evidence="2" id="KW-0677">Repeat</keyword>
<comment type="caution">
    <text evidence="6">The sequence shown here is derived from an EMBL/GenBank/DDBJ whole genome shotgun (WGS) entry which is preliminary data.</text>
</comment>
<dbReference type="EC" id="3.2.1.41" evidence="6"/>
<dbReference type="InterPro" id="IPR006047">
    <property type="entry name" value="GH13_cat_dom"/>
</dbReference>
<organism evidence="6 7">
    <name type="scientific">Ruminococcus bromii</name>
    <dbReference type="NCBI Taxonomy" id="40518"/>
    <lineage>
        <taxon>Bacteria</taxon>
        <taxon>Bacillati</taxon>
        <taxon>Bacillota</taxon>
        <taxon>Clostridia</taxon>
        <taxon>Eubacteriales</taxon>
        <taxon>Oscillospiraceae</taxon>
        <taxon>Ruminococcus</taxon>
    </lineage>
</organism>
<dbReference type="SUPFAM" id="SSF63446">
    <property type="entry name" value="Type I dockerin domain"/>
    <property type="match status" value="1"/>
</dbReference>
<dbReference type="Gene3D" id="2.60.40.10">
    <property type="entry name" value="Immunoglobulins"/>
    <property type="match status" value="2"/>
</dbReference>
<dbReference type="Pfam" id="PF06458">
    <property type="entry name" value="MucBP"/>
    <property type="match status" value="2"/>
</dbReference>
<name>A0A2N0UUB7_9FIRM</name>
<keyword evidence="7" id="KW-1185">Reference proteome</keyword>
<gene>
    <name evidence="6" type="primary">pulA_1</name>
    <name evidence="6" type="ORF">RBATCC27255_01012</name>
</gene>
<dbReference type="InterPro" id="IPR014756">
    <property type="entry name" value="Ig_E-set"/>
</dbReference>
<evidence type="ECO:0000313" key="6">
    <source>
        <dbReference type="EMBL" id="PKD30566.1"/>
    </source>
</evidence>
<dbReference type="SMART" id="SM00642">
    <property type="entry name" value="Aamy"/>
    <property type="match status" value="1"/>
</dbReference>
<dbReference type="CDD" id="cd11341">
    <property type="entry name" value="AmyAc_Pullulanase_LD-like"/>
    <property type="match status" value="1"/>
</dbReference>
<dbReference type="RefSeq" id="WP_101029030.1">
    <property type="nucleotide sequence ID" value="NZ_CABMMZ010000046.1"/>
</dbReference>
<dbReference type="InterPro" id="IPR013780">
    <property type="entry name" value="Glyco_hydro_b"/>
</dbReference>
<dbReference type="Gene3D" id="2.60.40.1180">
    <property type="entry name" value="Golgi alpha-mannosidase II"/>
    <property type="match status" value="1"/>
</dbReference>
<evidence type="ECO:0000256" key="1">
    <source>
        <dbReference type="ARBA" id="ARBA00008061"/>
    </source>
</evidence>
<dbReference type="SUPFAM" id="SSF51445">
    <property type="entry name" value="(Trans)glycosidases"/>
    <property type="match status" value="1"/>
</dbReference>
<dbReference type="InterPro" id="IPR002105">
    <property type="entry name" value="Dockerin_1_rpt"/>
</dbReference>
<dbReference type="Pfam" id="PF00128">
    <property type="entry name" value="Alpha-amylase"/>
    <property type="match status" value="1"/>
</dbReference>
<dbReference type="InterPro" id="IPR031965">
    <property type="entry name" value="CBM26"/>
</dbReference>
<evidence type="ECO:0000313" key="7">
    <source>
        <dbReference type="Proteomes" id="UP000233425"/>
    </source>
</evidence>
<feature type="chain" id="PRO_5014806438" evidence="4">
    <location>
        <begin position="28"/>
        <end position="1059"/>
    </location>
</feature>
<dbReference type="Pfam" id="PF00404">
    <property type="entry name" value="Dockerin_1"/>
    <property type="match status" value="1"/>
</dbReference>
<dbReference type="CDD" id="cd02860">
    <property type="entry name" value="E_set_Pullulanase"/>
    <property type="match status" value="1"/>
</dbReference>
<dbReference type="PROSITE" id="PS51766">
    <property type="entry name" value="DOCKERIN"/>
    <property type="match status" value="1"/>
</dbReference>
<proteinExistence type="inferred from homology"/>
<dbReference type="CDD" id="cd14256">
    <property type="entry name" value="Dockerin_I"/>
    <property type="match status" value="1"/>
</dbReference>
<evidence type="ECO:0000256" key="4">
    <source>
        <dbReference type="SAM" id="SignalP"/>
    </source>
</evidence>